<evidence type="ECO:0000256" key="3">
    <source>
        <dbReference type="ARBA" id="ARBA00022679"/>
    </source>
</evidence>
<dbReference type="EMBL" id="JAAAHW010003396">
    <property type="protein sequence ID" value="KAF9984327.1"/>
    <property type="molecule type" value="Genomic_DNA"/>
</dbReference>
<dbReference type="InterPro" id="IPR023211">
    <property type="entry name" value="DNA_pol_palm_dom_sf"/>
</dbReference>
<dbReference type="GO" id="GO:0008270">
    <property type="term" value="F:zinc ion binding"/>
    <property type="evidence" value="ECO:0007669"/>
    <property type="project" value="UniProtKB-KW"/>
</dbReference>
<dbReference type="Gene3D" id="3.90.1600.10">
    <property type="entry name" value="Palm domain of DNA polymerase"/>
    <property type="match status" value="1"/>
</dbReference>
<dbReference type="InterPro" id="IPR045846">
    <property type="entry name" value="POLBc_alpha"/>
</dbReference>
<dbReference type="SMART" id="SM00486">
    <property type="entry name" value="POLBc"/>
    <property type="match status" value="1"/>
</dbReference>
<evidence type="ECO:0000256" key="2">
    <source>
        <dbReference type="ARBA" id="ARBA00005755"/>
    </source>
</evidence>
<dbReference type="SUPFAM" id="SSF53098">
    <property type="entry name" value="Ribonuclease H-like"/>
    <property type="match status" value="1"/>
</dbReference>
<evidence type="ECO:0000256" key="7">
    <source>
        <dbReference type="ARBA" id="ARBA00022771"/>
    </source>
</evidence>
<comment type="similarity">
    <text evidence="2 12">Belongs to the DNA polymerase type-B family.</text>
</comment>
<keyword evidence="7" id="KW-0863">Zinc-finger</keyword>
<dbReference type="InterPro" id="IPR006134">
    <property type="entry name" value="DNA-dir_DNA_pol_B_multi_dom"/>
</dbReference>
<dbReference type="PRINTS" id="PR00106">
    <property type="entry name" value="DNAPOLB"/>
</dbReference>
<dbReference type="AlphaFoldDB" id="A0A9P6SNQ3"/>
<dbReference type="CDD" id="cd05532">
    <property type="entry name" value="POLBc_alpha"/>
    <property type="match status" value="1"/>
</dbReference>
<keyword evidence="3 12" id="KW-0808">Transferase</keyword>
<dbReference type="GO" id="GO:0005658">
    <property type="term" value="C:alpha DNA polymerase:primase complex"/>
    <property type="evidence" value="ECO:0007669"/>
    <property type="project" value="TreeGrafter"/>
</dbReference>
<evidence type="ECO:0000313" key="18">
    <source>
        <dbReference type="Proteomes" id="UP000749646"/>
    </source>
</evidence>
<evidence type="ECO:0000256" key="6">
    <source>
        <dbReference type="ARBA" id="ARBA00022723"/>
    </source>
</evidence>
<dbReference type="GO" id="GO:0006272">
    <property type="term" value="P:leading strand elongation"/>
    <property type="evidence" value="ECO:0007669"/>
    <property type="project" value="TreeGrafter"/>
</dbReference>
<dbReference type="PANTHER" id="PTHR45861">
    <property type="entry name" value="DNA POLYMERASE ALPHA CATALYTIC SUBUNIT"/>
    <property type="match status" value="1"/>
</dbReference>
<keyword evidence="9 12" id="KW-0239">DNA-directed DNA polymerase</keyword>
<accession>A0A9P6SNQ3</accession>
<dbReference type="Pfam" id="PF03104">
    <property type="entry name" value="DNA_pol_B_exo1"/>
    <property type="match status" value="1"/>
</dbReference>
<evidence type="ECO:0000256" key="8">
    <source>
        <dbReference type="ARBA" id="ARBA00022833"/>
    </source>
</evidence>
<dbReference type="GO" id="GO:0003688">
    <property type="term" value="F:DNA replication origin binding"/>
    <property type="evidence" value="ECO:0007669"/>
    <property type="project" value="TreeGrafter"/>
</dbReference>
<dbReference type="NCBIfam" id="TIGR00592">
    <property type="entry name" value="pol2"/>
    <property type="match status" value="2"/>
</dbReference>
<dbReference type="GO" id="GO:0006273">
    <property type="term" value="P:lagging strand elongation"/>
    <property type="evidence" value="ECO:0007669"/>
    <property type="project" value="TreeGrafter"/>
</dbReference>
<keyword evidence="6" id="KW-0479">Metal-binding</keyword>
<dbReference type="Gene3D" id="1.10.132.60">
    <property type="entry name" value="DNA polymerase family B, C-terminal domain"/>
    <property type="match status" value="1"/>
</dbReference>
<dbReference type="InterPro" id="IPR006172">
    <property type="entry name" value="DNA-dir_DNA_pol_B"/>
</dbReference>
<feature type="domain" description="DNA-directed DNA polymerase family B multifunctional" evidence="14">
    <location>
        <begin position="571"/>
        <end position="727"/>
    </location>
</feature>
<dbReference type="InterPro" id="IPR043502">
    <property type="entry name" value="DNA/RNA_pol_sf"/>
</dbReference>
<dbReference type="Gene3D" id="2.40.50.730">
    <property type="match status" value="1"/>
</dbReference>
<dbReference type="EC" id="2.7.7.7" evidence="12"/>
<keyword evidence="11" id="KW-0539">Nucleus</keyword>
<dbReference type="CDD" id="cd05776">
    <property type="entry name" value="DNA_polB_alpha_exo"/>
    <property type="match status" value="1"/>
</dbReference>
<dbReference type="PANTHER" id="PTHR45861:SF1">
    <property type="entry name" value="DNA POLYMERASE ALPHA CATALYTIC SUBUNIT"/>
    <property type="match status" value="1"/>
</dbReference>
<evidence type="ECO:0000256" key="12">
    <source>
        <dbReference type="RuleBase" id="RU000442"/>
    </source>
</evidence>
<evidence type="ECO:0000256" key="11">
    <source>
        <dbReference type="ARBA" id="ARBA00023242"/>
    </source>
</evidence>
<organism evidence="17 18">
    <name type="scientific">Modicella reniformis</name>
    <dbReference type="NCBI Taxonomy" id="1440133"/>
    <lineage>
        <taxon>Eukaryota</taxon>
        <taxon>Fungi</taxon>
        <taxon>Fungi incertae sedis</taxon>
        <taxon>Mucoromycota</taxon>
        <taxon>Mortierellomycotina</taxon>
        <taxon>Mortierellomycetes</taxon>
        <taxon>Mortierellales</taxon>
        <taxon>Mortierellaceae</taxon>
        <taxon>Modicella</taxon>
    </lineage>
</organism>
<feature type="domain" description="Zinc finger DNA-directed DNA polymerase family B alpha" evidence="16">
    <location>
        <begin position="1091"/>
        <end position="1269"/>
    </location>
</feature>
<dbReference type="PROSITE" id="PS00116">
    <property type="entry name" value="DNA_POLYMERASE_B"/>
    <property type="match status" value="1"/>
</dbReference>
<keyword evidence="10 12" id="KW-0238">DNA-binding</keyword>
<dbReference type="Proteomes" id="UP000749646">
    <property type="component" value="Unassembled WGS sequence"/>
</dbReference>
<dbReference type="Gene3D" id="1.10.287.690">
    <property type="entry name" value="Helix hairpin bin"/>
    <property type="match status" value="1"/>
</dbReference>
<dbReference type="Pfam" id="PF00136">
    <property type="entry name" value="DNA_pol_B"/>
    <property type="match status" value="2"/>
</dbReference>
<name>A0A9P6SNQ3_9FUNG</name>
<dbReference type="InterPro" id="IPR017964">
    <property type="entry name" value="DNA-dir_DNA_pol_B_CS"/>
</dbReference>
<dbReference type="InterPro" id="IPR012337">
    <property type="entry name" value="RNaseH-like_sf"/>
</dbReference>
<protein>
    <recommendedName>
        <fullName evidence="12">DNA polymerase</fullName>
        <ecNumber evidence="12">2.7.7.7</ecNumber>
    </recommendedName>
</protein>
<dbReference type="FunFam" id="3.30.70.2820:FF:000001">
    <property type="entry name" value="DNA polymerase"/>
    <property type="match status" value="1"/>
</dbReference>
<keyword evidence="4 12" id="KW-0548">Nucleotidyltransferase</keyword>
<feature type="domain" description="DNA-directed DNA polymerase family B multifunctional" evidence="14">
    <location>
        <begin position="762"/>
        <end position="1054"/>
    </location>
</feature>
<comment type="subcellular location">
    <subcellularLocation>
        <location evidence="1">Nucleus</location>
    </subcellularLocation>
</comment>
<feature type="region of interest" description="Disordered" evidence="13">
    <location>
        <begin position="609"/>
        <end position="637"/>
    </location>
</feature>
<dbReference type="GO" id="GO:0003887">
    <property type="term" value="F:DNA-directed DNA polymerase activity"/>
    <property type="evidence" value="ECO:0007669"/>
    <property type="project" value="UniProtKB-KW"/>
</dbReference>
<dbReference type="Gene3D" id="1.10.3200.20">
    <property type="entry name" value="DNA Polymerase alpha, zinc finger"/>
    <property type="match status" value="1"/>
</dbReference>
<evidence type="ECO:0000256" key="9">
    <source>
        <dbReference type="ARBA" id="ARBA00022932"/>
    </source>
</evidence>
<dbReference type="GO" id="GO:1902975">
    <property type="term" value="P:mitotic DNA replication initiation"/>
    <property type="evidence" value="ECO:0007669"/>
    <property type="project" value="InterPro"/>
</dbReference>
<dbReference type="GO" id="GO:0003682">
    <property type="term" value="F:chromatin binding"/>
    <property type="evidence" value="ECO:0007669"/>
    <property type="project" value="TreeGrafter"/>
</dbReference>
<sequence>MDGPVNVTPTKKPISSEKRVVVQTPTYDDFDIVENTPPPETGEEHESGEVIKESNVNPFLVTDDYESSEVKTNMNGTITKEKATVVKQSEDDSRLNWMVVDNNLNQTFMDPKAEAETTMDAQEVNIKEEDGTLRMYWIDACEVRGVVYIFGKVLQRSTNTYISCCVAVHNLERNLFVLPRVKRLDKQGNETDIEVDLADVYTEFDGILLENKVNAWQSKPAERKYAFDLPGIPSSASYLKAVYKYSLPSLPADIKGETFSHVFGANTSALEHFIIKRNLMGPAWLEIKQARINTTKVSWCRCEFAVIDAKNISPHMELANLPPPPLCVMSLSIRTVLNPKDKSNELVAVSTTVYHEVRLDDPVENNRRVVSKETYVRKLDSSPFPPMFDDVIKKSNLKIVKQQSERLLLNLLLARIRKTDPDVILGHNFVGFDLDVLLHRMKHTKADNWSSIGRLRRTVWPRLQSGAGGMGDTTAQEKNIMSGRLMCDTYLGAKEHVRSKSYSLTALVGMQLKITRQDVDYEKVPSTFSTAASLEAMLRHTQFDTHLCAELMFSLQLLPLSRQLTSLSGNLWSMTLTAGRAVRNEYLLLHEFHRNKYICPDKTFYKDNKDRSSTNDMDADNQEDGAGAKKGTKRKPQYSGGLVLEPKKGFYDRFVLLLDFNSLYPSIIQEYNICFTTVKQDKDKDDDTLPEYPEEGLPQGILPKLLAQLVERRREVKKLMKTATGVKYEEVSNDSVDQFVTSHLVFPSSILTKLYLNLFPVSQYDVRQMGLKLTANSMYGCLGAAYSRFHAKQLAMLITSKGREILQNTVDLATENGLDVIYGDTDSIMINTNTKKVEEVKPIAETLKKIVNTRYKLLEIEMDGMYKRMLLLKKKKYAALMVVEKNGKYEDKKETKGLDMVRRDWCGLSQDVSDRVLDYILSNDDQDREQVVESIHTYLRTVGEETRKGLIPIEKFIINKGLTKAPEDYADAKSQPHVQVAIRRKSKGISIRAGDTVPYIICIDENSIAPKGGYAERAYHPEEVQQPSSGLTVDFEYYLNQQVHPPVERLCGPIEGTDAARLADCLGLEMSKFRSTVQHSGQNEELRTLGSQLSEAERFKDAEPFKLRCRWCAAVYSCSALSMDMESPKRFGLSCPTCKRVVQPASANVLLTGAIRKYIQKYYQGWVVCDDQGCRNRTRMVSVIGYRCLVEGCRGTMQKEYSDGRLYTQLSFFSHVFDFEKGLEKIDFDRDGVRSQILENREMIGQLKACSDKYINKSARRFVNLDQLFSFVKITSR</sequence>
<comment type="catalytic activity">
    <reaction evidence="12">
        <text>DNA(n) + a 2'-deoxyribonucleoside 5'-triphosphate = DNA(n+1) + diphosphate</text>
        <dbReference type="Rhea" id="RHEA:22508"/>
        <dbReference type="Rhea" id="RHEA-COMP:17339"/>
        <dbReference type="Rhea" id="RHEA-COMP:17340"/>
        <dbReference type="ChEBI" id="CHEBI:33019"/>
        <dbReference type="ChEBI" id="CHEBI:61560"/>
        <dbReference type="ChEBI" id="CHEBI:173112"/>
        <dbReference type="EC" id="2.7.7.7"/>
    </reaction>
</comment>
<dbReference type="SUPFAM" id="SSF56672">
    <property type="entry name" value="DNA/RNA polymerases"/>
    <property type="match status" value="1"/>
</dbReference>
<gene>
    <name evidence="17" type="primary">POL1</name>
    <name evidence="17" type="ORF">BGZ65_000624</name>
</gene>
<dbReference type="InterPro" id="IPR038256">
    <property type="entry name" value="Pol_alpha_znc_sf"/>
</dbReference>
<dbReference type="GO" id="GO:0000166">
    <property type="term" value="F:nucleotide binding"/>
    <property type="evidence" value="ECO:0007669"/>
    <property type="project" value="InterPro"/>
</dbReference>
<comment type="caution">
    <text evidence="17">The sequence shown here is derived from an EMBL/GenBank/DDBJ whole genome shotgun (WGS) entry which is preliminary data.</text>
</comment>
<evidence type="ECO:0000259" key="14">
    <source>
        <dbReference type="Pfam" id="PF00136"/>
    </source>
</evidence>
<dbReference type="Gene3D" id="3.30.70.2820">
    <property type="match status" value="1"/>
</dbReference>
<evidence type="ECO:0000256" key="13">
    <source>
        <dbReference type="SAM" id="MobiDB-lite"/>
    </source>
</evidence>
<dbReference type="InterPro" id="IPR006133">
    <property type="entry name" value="DNA-dir_DNA_pol_B_exonuc"/>
</dbReference>
<feature type="region of interest" description="Disordered" evidence="13">
    <location>
        <begin position="1"/>
        <end position="49"/>
    </location>
</feature>
<keyword evidence="5 12" id="KW-0235">DNA replication</keyword>
<dbReference type="InterPro" id="IPR015088">
    <property type="entry name" value="Znf_DNA-dir_DNA_pol_B_alpha"/>
</dbReference>
<keyword evidence="8" id="KW-0862">Zinc</keyword>
<evidence type="ECO:0000259" key="16">
    <source>
        <dbReference type="Pfam" id="PF08996"/>
    </source>
</evidence>
<dbReference type="InterPro" id="IPR042087">
    <property type="entry name" value="DNA_pol_B_thumb"/>
</dbReference>
<evidence type="ECO:0000259" key="15">
    <source>
        <dbReference type="Pfam" id="PF03104"/>
    </source>
</evidence>
<dbReference type="OrthoDB" id="6755010at2759"/>
<dbReference type="Gene3D" id="3.30.420.10">
    <property type="entry name" value="Ribonuclease H-like superfamily/Ribonuclease H"/>
    <property type="match status" value="1"/>
</dbReference>
<evidence type="ECO:0000256" key="4">
    <source>
        <dbReference type="ARBA" id="ARBA00022695"/>
    </source>
</evidence>
<evidence type="ECO:0000256" key="1">
    <source>
        <dbReference type="ARBA" id="ARBA00004123"/>
    </source>
</evidence>
<dbReference type="GO" id="GO:0003697">
    <property type="term" value="F:single-stranded DNA binding"/>
    <property type="evidence" value="ECO:0007669"/>
    <property type="project" value="TreeGrafter"/>
</dbReference>
<dbReference type="FunFam" id="1.10.132.60:FF:000004">
    <property type="entry name" value="DNA polymerase"/>
    <property type="match status" value="1"/>
</dbReference>
<dbReference type="InterPro" id="IPR036397">
    <property type="entry name" value="RNaseH_sf"/>
</dbReference>
<feature type="domain" description="DNA-directed DNA polymerase family B exonuclease" evidence="15">
    <location>
        <begin position="261"/>
        <end position="506"/>
    </location>
</feature>
<keyword evidence="18" id="KW-1185">Reference proteome</keyword>
<dbReference type="Pfam" id="PF08996">
    <property type="entry name" value="zf-DNA_Pol"/>
    <property type="match status" value="1"/>
</dbReference>
<reference evidence="17" key="1">
    <citation type="journal article" date="2020" name="Fungal Divers.">
        <title>Resolving the Mortierellaceae phylogeny through synthesis of multi-gene phylogenetics and phylogenomics.</title>
        <authorList>
            <person name="Vandepol N."/>
            <person name="Liber J."/>
            <person name="Desiro A."/>
            <person name="Na H."/>
            <person name="Kennedy M."/>
            <person name="Barry K."/>
            <person name="Grigoriev I.V."/>
            <person name="Miller A.N."/>
            <person name="O'Donnell K."/>
            <person name="Stajich J.E."/>
            <person name="Bonito G."/>
        </authorList>
    </citation>
    <scope>NUCLEOTIDE SEQUENCE</scope>
    <source>
        <strain evidence="17">MES-2147</strain>
    </source>
</reference>
<evidence type="ECO:0000256" key="5">
    <source>
        <dbReference type="ARBA" id="ARBA00022705"/>
    </source>
</evidence>
<evidence type="ECO:0000256" key="10">
    <source>
        <dbReference type="ARBA" id="ARBA00023125"/>
    </source>
</evidence>
<proteinExistence type="inferred from homology"/>
<evidence type="ECO:0000313" key="17">
    <source>
        <dbReference type="EMBL" id="KAF9984327.1"/>
    </source>
</evidence>